<dbReference type="AlphaFoldDB" id="E9NSQ7"/>
<organism evidence="6">
    <name type="scientific">uncultured organism</name>
    <dbReference type="NCBI Taxonomy" id="155900"/>
    <lineage>
        <taxon>unclassified sequences</taxon>
        <taxon>environmental samples</taxon>
    </lineage>
</organism>
<dbReference type="PANTHER" id="PTHR31297:SF41">
    <property type="entry name" value="ENDOGLUCANASE, PUTATIVE (AFU_ORTHOLOGUE AFUA_5G01830)-RELATED"/>
    <property type="match status" value="1"/>
</dbReference>
<feature type="non-terminal residue" evidence="6">
    <location>
        <position position="375"/>
    </location>
</feature>
<dbReference type="GO" id="GO:0009251">
    <property type="term" value="P:glucan catabolic process"/>
    <property type="evidence" value="ECO:0007669"/>
    <property type="project" value="TreeGrafter"/>
</dbReference>
<dbReference type="Pfam" id="PF00150">
    <property type="entry name" value="Cellulase"/>
    <property type="match status" value="1"/>
</dbReference>
<name>E9NSQ7_9ZZZZ</name>
<dbReference type="InterPro" id="IPR017853">
    <property type="entry name" value="GH"/>
</dbReference>
<sequence>TNKKSTRDVVMTKERLRGVNLGGWFSQVDCIEEKDPIGFPGLVPHIETFLGKADFRRIREAGFNHVRLPVDYFNLFETDDSSKPRGDVFALLDKALKEIQESDLDVILDLHKCPGHDFHLGCSTEQDFFASPAARKNACSIWAYMAERYSGERRVMMELLNEPAGSDSLVWDKVKDELFWAIRKHAPKNTIVVGSNKWNSAREFKYLTPLDDDNAIYSFHTYTPVTFTHQGAAWISDPFFKIERPWPGDYAAPEQGATTRLDVEYGKWDKARLQESIQNALDFRAKYDLPVACNEFGVYVQVPRQYQLAWIRDFLDILRDADVGYSYWNYKNLDFGLVSKGESLHEGLKQYANEERLDRELMGMLANGLASRITV</sequence>
<dbReference type="PANTHER" id="PTHR31297">
    <property type="entry name" value="GLUCAN ENDO-1,6-BETA-GLUCOSIDASE B"/>
    <property type="match status" value="1"/>
</dbReference>
<keyword evidence="1" id="KW-0378">Hydrolase</keyword>
<feature type="non-terminal residue" evidence="6">
    <location>
        <position position="1"/>
    </location>
</feature>
<evidence type="ECO:0000259" key="5">
    <source>
        <dbReference type="Pfam" id="PF00150"/>
    </source>
</evidence>
<keyword evidence="3" id="KW-0326">Glycosidase</keyword>
<evidence type="ECO:0000256" key="3">
    <source>
        <dbReference type="ARBA" id="ARBA00023295"/>
    </source>
</evidence>
<dbReference type="InterPro" id="IPR001547">
    <property type="entry name" value="Glyco_hydro_5"/>
</dbReference>
<protein>
    <submittedName>
        <fullName evidence="6">Putative carbohydrate-active enzyme</fullName>
    </submittedName>
</protein>
<dbReference type="SUPFAM" id="SSF51445">
    <property type="entry name" value="(Trans)glycosidases"/>
    <property type="match status" value="1"/>
</dbReference>
<evidence type="ECO:0000256" key="1">
    <source>
        <dbReference type="ARBA" id="ARBA00022801"/>
    </source>
</evidence>
<dbReference type="Gene3D" id="3.20.20.80">
    <property type="entry name" value="Glycosidases"/>
    <property type="match status" value="1"/>
</dbReference>
<evidence type="ECO:0000313" key="6">
    <source>
        <dbReference type="EMBL" id="ADX05752.1"/>
    </source>
</evidence>
<evidence type="ECO:0000256" key="2">
    <source>
        <dbReference type="ARBA" id="ARBA00023277"/>
    </source>
</evidence>
<keyword evidence="2" id="KW-0119">Carbohydrate metabolism</keyword>
<feature type="domain" description="Glycoside hydrolase family 5" evidence="5">
    <location>
        <begin position="49"/>
        <end position="332"/>
    </location>
</feature>
<dbReference type="EMBL" id="HQ706085">
    <property type="protein sequence ID" value="ADX05752.1"/>
    <property type="molecule type" value="Genomic_DNA"/>
</dbReference>
<gene>
    <name evidence="6" type="ORF">SARM_0085</name>
</gene>
<keyword evidence="4" id="KW-0624">Polysaccharide degradation</keyword>
<dbReference type="InterPro" id="IPR050386">
    <property type="entry name" value="Glycosyl_hydrolase_5"/>
</dbReference>
<dbReference type="GO" id="GO:0008422">
    <property type="term" value="F:beta-glucosidase activity"/>
    <property type="evidence" value="ECO:0007669"/>
    <property type="project" value="TreeGrafter"/>
</dbReference>
<dbReference type="GO" id="GO:0005576">
    <property type="term" value="C:extracellular region"/>
    <property type="evidence" value="ECO:0007669"/>
    <property type="project" value="TreeGrafter"/>
</dbReference>
<evidence type="ECO:0000256" key="4">
    <source>
        <dbReference type="ARBA" id="ARBA00023326"/>
    </source>
</evidence>
<proteinExistence type="predicted"/>
<reference evidence="6" key="1">
    <citation type="journal article" date="2011" name="Science">
        <title>Metagenomic discovery of biomass-degrading genes and genomes from cow rumen.</title>
        <authorList>
            <person name="Hess M."/>
            <person name="Sczyrba A."/>
            <person name="Egan R."/>
            <person name="Kim T.W."/>
            <person name="Chokhawala H."/>
            <person name="Schroth G."/>
            <person name="Luo S."/>
            <person name="Clark D.S."/>
            <person name="Chen F."/>
            <person name="Zhang T."/>
            <person name="Mackie R.I."/>
            <person name="Pennacchio L.A."/>
            <person name="Tringe S.G."/>
            <person name="Visel A."/>
            <person name="Woyke T."/>
            <person name="Wang Z."/>
            <person name="Rubin E.M."/>
        </authorList>
    </citation>
    <scope>NUCLEOTIDE SEQUENCE</scope>
</reference>
<accession>E9NSQ7</accession>